<dbReference type="AlphaFoldDB" id="A0AAD2HV98"/>
<accession>A0AAD2HV98</accession>
<gene>
    <name evidence="1" type="ORF">MYCIT1_LOCUS34844</name>
</gene>
<feature type="non-terminal residue" evidence="1">
    <location>
        <position position="72"/>
    </location>
</feature>
<name>A0AAD2HV98_9AGAR</name>
<proteinExistence type="predicted"/>
<comment type="caution">
    <text evidence="1">The sequence shown here is derived from an EMBL/GenBank/DDBJ whole genome shotgun (WGS) entry which is preliminary data.</text>
</comment>
<keyword evidence="2" id="KW-1185">Reference proteome</keyword>
<dbReference type="Proteomes" id="UP001295794">
    <property type="component" value="Unassembled WGS sequence"/>
</dbReference>
<protein>
    <submittedName>
        <fullName evidence="1">Uncharacterized protein</fullName>
    </submittedName>
</protein>
<feature type="non-terminal residue" evidence="1">
    <location>
        <position position="1"/>
    </location>
</feature>
<organism evidence="1 2">
    <name type="scientific">Mycena citricolor</name>
    <dbReference type="NCBI Taxonomy" id="2018698"/>
    <lineage>
        <taxon>Eukaryota</taxon>
        <taxon>Fungi</taxon>
        <taxon>Dikarya</taxon>
        <taxon>Basidiomycota</taxon>
        <taxon>Agaricomycotina</taxon>
        <taxon>Agaricomycetes</taxon>
        <taxon>Agaricomycetidae</taxon>
        <taxon>Agaricales</taxon>
        <taxon>Marasmiineae</taxon>
        <taxon>Mycenaceae</taxon>
        <taxon>Mycena</taxon>
    </lineage>
</organism>
<evidence type="ECO:0000313" key="2">
    <source>
        <dbReference type="Proteomes" id="UP001295794"/>
    </source>
</evidence>
<evidence type="ECO:0000313" key="1">
    <source>
        <dbReference type="EMBL" id="CAK5282793.1"/>
    </source>
</evidence>
<reference evidence="1" key="1">
    <citation type="submission" date="2023-11" db="EMBL/GenBank/DDBJ databases">
        <authorList>
            <person name="De Vega J J."/>
            <person name="De Vega J J."/>
        </authorList>
    </citation>
    <scope>NUCLEOTIDE SEQUENCE</scope>
</reference>
<sequence length="72" mass="8162">NLCGHSVPVSSDIEKVGIVGEAVLVRASWARKMVHPDIMHCLLDFIPEMILYYLRGCDIRNSHSESRRVPDK</sequence>
<dbReference type="EMBL" id="CAVNYO010000462">
    <property type="protein sequence ID" value="CAK5282793.1"/>
    <property type="molecule type" value="Genomic_DNA"/>
</dbReference>